<sequence>MRLFARVACFLFLAFIGHSVARKQKEKTCRLLPSGKSCRAVYYSDCTTEFLQSQYPVLYSNSQNITIATPNVTIETRDIKDRYGLFTLVNVTIHPGNELEAEIQGFEARLTSIEGSRCVIVTSFGNGTFSEAERNSGFSFRLALSKSFNFSIWSLPKSPASLPAESFILAGETIDYPPENSSLWYTKIWFVNNSRDRIVEVQFQPAPAAYGIRYYNIQLRQIKYSGFEGMTSRLTTHAKMEFAMSSSIYVKFREVEPGMYRIKVEPYDDLKGDSDRCRCKRFGACKACNCTETPTFIIEDTRPVVTTSKEYTTGEILTSINTPDIATLTHKQTKQWNGLKMQLQNDDITWAMVSTGSEEKTPALHSDLPEVSDNNSQTGQNFEEAVGDEGENEDAGSSWKVPVSVFSVLTVALGAIVSVFAVVNYKRQGKSCRTINLYNNNYKGSGPGIVIIHDPKHNAHAQQLLTSINKDIPEVIVETKMFNDKCLWKKLASDSTFFVLWMTPKSFTQFERRLLKDRRIPSSVLSQIQKRFVVIESENEECRIQPRIQYWTKYVLNKELDIFLNFLRSNVLQESRDAWLPFKQTTADTTESHQALLRHYSRMDSGIHSDFENEADFTPCENDVEKASIAAVTIAECHMDAPITHQNKPTALSFPSHQLAKKTIAELEILPEEQRELSRVDTKDRFMPPEAFSCYDVEGSILSEAIMFLNERNAPPMAASLKFPEDSLSLTNDDFLMFRASVDRRSDTPVCYQNLIGYEEEIEEDPYEDQSPDVEYPPLPVGDADSVGGLSC</sequence>
<reference evidence="4" key="1">
    <citation type="submission" date="2022-08" db="UniProtKB">
        <authorList>
            <consortium name="EnsemblMetazoa"/>
        </authorList>
    </citation>
    <scope>IDENTIFICATION</scope>
    <source>
        <strain evidence="4">05x7-T-G4-1.051#20</strain>
    </source>
</reference>
<feature type="region of interest" description="Disordered" evidence="1">
    <location>
        <begin position="761"/>
        <end position="792"/>
    </location>
</feature>
<evidence type="ECO:0000313" key="5">
    <source>
        <dbReference type="Proteomes" id="UP000005408"/>
    </source>
</evidence>
<dbReference type="EnsemblMetazoa" id="G8605.1">
    <property type="protein sequence ID" value="G8605.1:cds"/>
    <property type="gene ID" value="G8605"/>
</dbReference>
<name>A0A8W8NVS0_MAGGI</name>
<dbReference type="Pfam" id="PF23608">
    <property type="entry name" value="Ig_ILCR1"/>
    <property type="match status" value="1"/>
</dbReference>
<feature type="compositionally biased region" description="Acidic residues" evidence="1">
    <location>
        <begin position="385"/>
        <end position="394"/>
    </location>
</feature>
<evidence type="ECO:0000256" key="2">
    <source>
        <dbReference type="SAM" id="SignalP"/>
    </source>
</evidence>
<proteinExistence type="predicted"/>
<evidence type="ECO:0000313" key="4">
    <source>
        <dbReference type="EnsemblMetazoa" id="G8605.1:cds"/>
    </source>
</evidence>
<feature type="compositionally biased region" description="Polar residues" evidence="1">
    <location>
        <begin position="372"/>
        <end position="381"/>
    </location>
</feature>
<evidence type="ECO:0000259" key="3">
    <source>
        <dbReference type="Pfam" id="PF23608"/>
    </source>
</evidence>
<feature type="compositionally biased region" description="Acidic residues" evidence="1">
    <location>
        <begin position="761"/>
        <end position="772"/>
    </location>
</feature>
<feature type="domain" description="ILCR1 Ig-like" evidence="3">
    <location>
        <begin position="183"/>
        <end position="295"/>
    </location>
</feature>
<dbReference type="Proteomes" id="UP000005408">
    <property type="component" value="Unassembled WGS sequence"/>
</dbReference>
<evidence type="ECO:0000256" key="1">
    <source>
        <dbReference type="SAM" id="MobiDB-lite"/>
    </source>
</evidence>
<keyword evidence="5" id="KW-1185">Reference proteome</keyword>
<dbReference type="OMA" id="FTPCEND"/>
<feature type="signal peptide" evidence="2">
    <location>
        <begin position="1"/>
        <end position="21"/>
    </location>
</feature>
<protein>
    <recommendedName>
        <fullName evidence="3">ILCR1 Ig-like domain-containing protein</fullName>
    </recommendedName>
</protein>
<accession>A0A8W8NVS0</accession>
<organism evidence="4 5">
    <name type="scientific">Magallana gigas</name>
    <name type="common">Pacific oyster</name>
    <name type="synonym">Crassostrea gigas</name>
    <dbReference type="NCBI Taxonomy" id="29159"/>
    <lineage>
        <taxon>Eukaryota</taxon>
        <taxon>Metazoa</taxon>
        <taxon>Spiralia</taxon>
        <taxon>Lophotrochozoa</taxon>
        <taxon>Mollusca</taxon>
        <taxon>Bivalvia</taxon>
        <taxon>Autobranchia</taxon>
        <taxon>Pteriomorphia</taxon>
        <taxon>Ostreida</taxon>
        <taxon>Ostreoidea</taxon>
        <taxon>Ostreidae</taxon>
        <taxon>Magallana</taxon>
    </lineage>
</organism>
<feature type="region of interest" description="Disordered" evidence="1">
    <location>
        <begin position="359"/>
        <end position="395"/>
    </location>
</feature>
<dbReference type="InterPro" id="IPR057066">
    <property type="entry name" value="Ig_ILCR1"/>
</dbReference>
<feature type="chain" id="PRO_5036462184" description="ILCR1 Ig-like domain-containing protein" evidence="2">
    <location>
        <begin position="22"/>
        <end position="792"/>
    </location>
</feature>
<dbReference type="AlphaFoldDB" id="A0A8W8NVS0"/>
<keyword evidence="2" id="KW-0732">Signal</keyword>
<dbReference type="OrthoDB" id="6061792at2759"/>